<dbReference type="Proteomes" id="UP000234271">
    <property type="component" value="Chromosome"/>
</dbReference>
<keyword evidence="5" id="KW-1185">Reference proteome</keyword>
<evidence type="ECO:0000313" key="5">
    <source>
        <dbReference type="Proteomes" id="UP000234271"/>
    </source>
</evidence>
<dbReference type="Gene3D" id="2.130.10.10">
    <property type="entry name" value="YVTN repeat-like/Quinoprotein amine dehydrogenase"/>
    <property type="match status" value="3"/>
</dbReference>
<dbReference type="PROSITE" id="PS50082">
    <property type="entry name" value="WD_REPEATS_2"/>
    <property type="match status" value="1"/>
</dbReference>
<evidence type="ECO:0000259" key="3">
    <source>
        <dbReference type="Pfam" id="PF00656"/>
    </source>
</evidence>
<dbReference type="InterPro" id="IPR015943">
    <property type="entry name" value="WD40/YVTN_repeat-like_dom_sf"/>
</dbReference>
<dbReference type="GO" id="GO:0004197">
    <property type="term" value="F:cysteine-type endopeptidase activity"/>
    <property type="evidence" value="ECO:0007669"/>
    <property type="project" value="InterPro"/>
</dbReference>
<evidence type="ECO:0000256" key="1">
    <source>
        <dbReference type="PROSITE-ProRule" id="PRU00221"/>
    </source>
</evidence>
<dbReference type="PROSITE" id="PS50294">
    <property type="entry name" value="WD_REPEATS_REGION"/>
    <property type="match status" value="1"/>
</dbReference>
<dbReference type="KEGG" id="blep:AL038_11780"/>
<reference evidence="5" key="1">
    <citation type="submission" date="2016-12" db="EMBL/GenBank/DDBJ databases">
        <title>Complete Genome Sequence of Beggiatoa leptomitiformis D-401.</title>
        <authorList>
            <person name="Fomenkov A."/>
            <person name="Vincze T."/>
            <person name="Grabovich M."/>
            <person name="Anton B.P."/>
            <person name="Dubinina G."/>
            <person name="Orlova M."/>
            <person name="Belousova E."/>
            <person name="Roberts R.J."/>
        </authorList>
    </citation>
    <scope>NUCLEOTIDE SEQUENCE [LARGE SCALE GENOMIC DNA]</scope>
    <source>
        <strain evidence="5">D-401</strain>
    </source>
</reference>
<name>A0A2N9YGU1_9GAMM</name>
<dbReference type="InterPro" id="IPR011600">
    <property type="entry name" value="Pept_C14_caspase"/>
</dbReference>
<dbReference type="Gene3D" id="3.40.50.1460">
    <property type="match status" value="1"/>
</dbReference>
<feature type="chain" id="PRO_5014977448" description="Peptidase C14 caspase domain-containing protein" evidence="2">
    <location>
        <begin position="18"/>
        <end position="934"/>
    </location>
</feature>
<dbReference type="OrthoDB" id="235631at2"/>
<feature type="domain" description="Peptidase C14 caspase" evidence="3">
    <location>
        <begin position="695"/>
        <end position="922"/>
    </location>
</feature>
<protein>
    <recommendedName>
        <fullName evidence="3">Peptidase C14 caspase domain-containing protein</fullName>
    </recommendedName>
</protein>
<dbReference type="InterPro" id="IPR011047">
    <property type="entry name" value="Quinoprotein_ADH-like_sf"/>
</dbReference>
<dbReference type="InterPro" id="IPR001680">
    <property type="entry name" value="WD40_rpt"/>
</dbReference>
<dbReference type="InterPro" id="IPR036322">
    <property type="entry name" value="WD40_repeat_dom_sf"/>
</dbReference>
<keyword evidence="1" id="KW-0853">WD repeat</keyword>
<feature type="repeat" description="WD" evidence="1">
    <location>
        <begin position="29"/>
        <end position="62"/>
    </location>
</feature>
<keyword evidence="2" id="KW-0732">Signal</keyword>
<dbReference type="EMBL" id="CP018889">
    <property type="protein sequence ID" value="AUI69426.1"/>
    <property type="molecule type" value="Genomic_DNA"/>
</dbReference>
<dbReference type="GO" id="GO:0006508">
    <property type="term" value="P:proteolysis"/>
    <property type="evidence" value="ECO:0007669"/>
    <property type="project" value="InterPro"/>
</dbReference>
<dbReference type="Pfam" id="PF00656">
    <property type="entry name" value="Peptidase_C14"/>
    <property type="match status" value="1"/>
</dbReference>
<dbReference type="InterPro" id="IPR018247">
    <property type="entry name" value="EF_Hand_1_Ca_BS"/>
</dbReference>
<dbReference type="RefSeq" id="WP_062153072.1">
    <property type="nucleotide sequence ID" value="NZ_CP012373.2"/>
</dbReference>
<dbReference type="SMART" id="SM00320">
    <property type="entry name" value="WD40"/>
    <property type="match status" value="6"/>
</dbReference>
<accession>A0A2N9YGU1</accession>
<organism evidence="4 5">
    <name type="scientific">Beggiatoa leptomitoformis</name>
    <dbReference type="NCBI Taxonomy" id="288004"/>
    <lineage>
        <taxon>Bacteria</taxon>
        <taxon>Pseudomonadati</taxon>
        <taxon>Pseudomonadota</taxon>
        <taxon>Gammaproteobacteria</taxon>
        <taxon>Thiotrichales</taxon>
        <taxon>Thiotrichaceae</taxon>
        <taxon>Beggiatoa</taxon>
    </lineage>
</organism>
<dbReference type="SUPFAM" id="SSF50998">
    <property type="entry name" value="Quinoprotein alcohol dehydrogenase-like"/>
    <property type="match status" value="1"/>
</dbReference>
<dbReference type="SUPFAM" id="SSF50978">
    <property type="entry name" value="WD40 repeat-like"/>
    <property type="match status" value="1"/>
</dbReference>
<dbReference type="STRING" id="288004.AL038_11780"/>
<dbReference type="PANTHER" id="PTHR19879">
    <property type="entry name" value="TRANSCRIPTION INITIATION FACTOR TFIID"/>
    <property type="match status" value="1"/>
</dbReference>
<gene>
    <name evidence="4" type="ORF">BLE401_12490</name>
</gene>
<dbReference type="SUPFAM" id="SSF52129">
    <property type="entry name" value="Caspase-like"/>
    <property type="match status" value="1"/>
</dbReference>
<dbReference type="PANTHER" id="PTHR19879:SF9">
    <property type="entry name" value="TRANSCRIPTION INITIATION FACTOR TFIID SUBUNIT 5"/>
    <property type="match status" value="1"/>
</dbReference>
<evidence type="ECO:0000256" key="2">
    <source>
        <dbReference type="SAM" id="SignalP"/>
    </source>
</evidence>
<dbReference type="Pfam" id="PF00400">
    <property type="entry name" value="WD40"/>
    <property type="match status" value="3"/>
</dbReference>
<evidence type="ECO:0000313" key="4">
    <source>
        <dbReference type="EMBL" id="AUI69426.1"/>
    </source>
</evidence>
<sequence>MRLFAFLLLLFSIASHAAPPSEPILRPNLTLHSAPIIRIDIDAQERFAVTASDDKTVRVWQLPALTLERVLRPPIGEGNEGKLYAVAISPDGQQVATGGWSKDNDIYLFNRATGKLLTRLTGLPNVIAHLAFSADGQYLAVALVAGGIRVYQLTTPSPQLIAEDNDYGANSYWVEFDPTGRLLSSCWDGYLRLYDTDYHLRHKQAITGGKEPISARFSPDGQRIAVGFNDSTAVTVVSGRDLSLIHSVDTAGIYNGDLNKTAWSSDGQTLYAGGLYQSQGQYPFIQWQQGGTGKRQIVSIDVFDTLTDLRSLSDNRLLVGSADPALVLLDKKGKSLARQDNELADFRDIGTQFRVAPDGLQVGFAYKYGGVSPSAFSLRDFTLSETVSKTLKAPNTDSKSLNIENWFNQTNPTLNGKALSLREYERSRSLAIAPNAQHFLLGTSWYLRYFDAQGEQIWAKSAPSITWGVNITDNGLAVAAFADGTIRWYRLSDGKELLAFFPHADKKRWVVWTPQGYYAASAGGESLVGWHVNKGADQEADFFEMGQFREKYYRPELITTLSKTLDIEKALAQTPEKQKPIEKTLEQSLPPVVELLYPNTGDSFRETDLEIHYRIRSTTADTPTAVIAYIDGIKTDTSLANELNSEHQQTIKLPPHDVTLSLLASNKNGKSLPASVSLKWSGETRQDLLKPDLYVLVVGVNQYQDTNLTSLRFADNDANAFAQAIQAQEGKLYKKVNVKLLINPLRDEITQGLTWIETQTTSRDTAIIFLSGHGIKDTNGRYYFLPQNAQLTDLKTTGITRNDIRDTLSTTAGKRILFLDSCHAGQVMSNKGIKAGDVNQLSNELADAENGIVVFTASTGRQTSVEIEELGHGVFTKAILDGLQGLADYDGDRKISLSELDMYITQRVKKLSDGTQTPIMVKPEAVPNFFIAQP</sequence>
<dbReference type="AlphaFoldDB" id="A0A2N9YGU1"/>
<dbReference type="InterPro" id="IPR029030">
    <property type="entry name" value="Caspase-like_dom_sf"/>
</dbReference>
<feature type="signal peptide" evidence="2">
    <location>
        <begin position="1"/>
        <end position="17"/>
    </location>
</feature>
<dbReference type="PROSITE" id="PS00018">
    <property type="entry name" value="EF_HAND_1"/>
    <property type="match status" value="1"/>
</dbReference>
<proteinExistence type="predicted"/>